<evidence type="ECO:0000256" key="1">
    <source>
        <dbReference type="SAM" id="Coils"/>
    </source>
</evidence>
<dbReference type="Pfam" id="PF19054">
    <property type="entry name" value="DUF5753"/>
    <property type="match status" value="1"/>
</dbReference>
<reference evidence="3 4" key="1">
    <citation type="journal article" date="2012" name="J. Bacteriol.">
        <title>Genome sequence of the human- and animal-pathogenic strain Nocardia cyriacigeorgica GUH-2.</title>
        <authorList>
            <person name="Zoropogui A."/>
            <person name="Pujic P."/>
            <person name="Normand P."/>
            <person name="Barbe V."/>
            <person name="Beaman B."/>
            <person name="Beaman L."/>
            <person name="Boiron P."/>
            <person name="Colinon C."/>
            <person name="Deredjian A."/>
            <person name="Graindorge A."/>
            <person name="Mangenot S."/>
            <person name="Nazaret S."/>
            <person name="Neto M."/>
            <person name="Petit S."/>
            <person name="Roche D."/>
            <person name="Vallenet D."/>
            <person name="Rodriguez-Nava V."/>
            <person name="Richard Y."/>
            <person name="Cournoyer B."/>
            <person name="Blaha D."/>
        </authorList>
    </citation>
    <scope>NUCLEOTIDE SEQUENCE [LARGE SCALE GENOMIC DNA]</scope>
    <source>
        <strain evidence="3 4">GUH-2</strain>
    </source>
</reference>
<proteinExistence type="predicted"/>
<dbReference type="Gene3D" id="1.10.260.40">
    <property type="entry name" value="lambda repressor-like DNA-binding domains"/>
    <property type="match status" value="1"/>
</dbReference>
<evidence type="ECO:0000313" key="3">
    <source>
        <dbReference type="EMBL" id="CCF64219.1"/>
    </source>
</evidence>
<dbReference type="RefSeq" id="WP_014351675.1">
    <property type="nucleotide sequence ID" value="NC_016887.1"/>
</dbReference>
<dbReference type="SUPFAM" id="SSF47413">
    <property type="entry name" value="lambda repressor-like DNA-binding domains"/>
    <property type="match status" value="1"/>
</dbReference>
<dbReference type="GO" id="GO:0003677">
    <property type="term" value="F:DNA binding"/>
    <property type="evidence" value="ECO:0007669"/>
    <property type="project" value="UniProtKB-KW"/>
</dbReference>
<dbReference type="STRING" id="1127134.NOCYR_3455"/>
<dbReference type="Proteomes" id="UP000008190">
    <property type="component" value="Chromosome"/>
</dbReference>
<accession>H6R0F1</accession>
<name>H6R0F1_NOCCG</name>
<sequence>MQTESSPTTLPRRVLGRRLRELREARELSRALAAKQVQLGAQTLWRLESGRGSEVKRMVINALCDLYESEDSDRRELLWLAEESRKEGWWQSYVDAMVPEVEVYVSLEQSARGTITWQSTLVPGLLQTAEYRRAVWEIAKTQRQRIDFDREIELLEKRQSRLQDRENFTFRAFLCESVLRRRVGGPQVMIGQLNRLIEAGELPNVSIRVTPFATPSHAGLINKDFVFIEFPEHLNPSLSEPPVVFIEGFTGDLYLNKPLEIETYRAAYSDIARVALDERDTRSLIETVLKELHSEI</sequence>
<keyword evidence="3" id="KW-0238">DNA-binding</keyword>
<dbReference type="OrthoDB" id="4517899at2"/>
<feature type="coiled-coil region" evidence="1">
    <location>
        <begin position="138"/>
        <end position="165"/>
    </location>
</feature>
<gene>
    <name evidence="3" type="ordered locus">NOCYR_3455</name>
</gene>
<keyword evidence="4" id="KW-1185">Reference proteome</keyword>
<dbReference type="InterPro" id="IPR001387">
    <property type="entry name" value="Cro/C1-type_HTH"/>
</dbReference>
<dbReference type="Pfam" id="PF13560">
    <property type="entry name" value="HTH_31"/>
    <property type="match status" value="1"/>
</dbReference>
<organism evidence="3 4">
    <name type="scientific">Nocardia cyriacigeorgica (strain GUH-2)</name>
    <dbReference type="NCBI Taxonomy" id="1127134"/>
    <lineage>
        <taxon>Bacteria</taxon>
        <taxon>Bacillati</taxon>
        <taxon>Actinomycetota</taxon>
        <taxon>Actinomycetes</taxon>
        <taxon>Mycobacteriales</taxon>
        <taxon>Nocardiaceae</taxon>
        <taxon>Nocardia</taxon>
    </lineage>
</organism>
<dbReference type="PROSITE" id="PS50943">
    <property type="entry name" value="HTH_CROC1"/>
    <property type="match status" value="1"/>
</dbReference>
<evidence type="ECO:0000259" key="2">
    <source>
        <dbReference type="PROSITE" id="PS50943"/>
    </source>
</evidence>
<protein>
    <submittedName>
        <fullName evidence="3">Putative DNA-binding protein</fullName>
    </submittedName>
</protein>
<dbReference type="KEGG" id="ncy:NOCYR_3455"/>
<dbReference type="eggNOG" id="COG1396">
    <property type="taxonomic scope" value="Bacteria"/>
</dbReference>
<feature type="domain" description="HTH cro/C1-type" evidence="2">
    <location>
        <begin position="19"/>
        <end position="74"/>
    </location>
</feature>
<keyword evidence="1" id="KW-0175">Coiled coil</keyword>
<dbReference type="InterPro" id="IPR043917">
    <property type="entry name" value="DUF5753"/>
</dbReference>
<evidence type="ECO:0000313" key="4">
    <source>
        <dbReference type="Proteomes" id="UP000008190"/>
    </source>
</evidence>
<dbReference type="EMBL" id="FO082843">
    <property type="protein sequence ID" value="CCF64219.1"/>
    <property type="molecule type" value="Genomic_DNA"/>
</dbReference>
<dbReference type="AlphaFoldDB" id="H6R0F1"/>
<dbReference type="InterPro" id="IPR010982">
    <property type="entry name" value="Lambda_DNA-bd_dom_sf"/>
</dbReference>
<dbReference type="HOGENOM" id="CLU_055817_1_1_11"/>